<dbReference type="Proteomes" id="UP000815325">
    <property type="component" value="Unassembled WGS sequence"/>
</dbReference>
<sequence length="95" mass="10313">MQAFAAGSRGLKVQPKEEATVEIPKLENTFNVIMRVGDQLKGPDGKVATLGLVIDAKGAPVLNKVGKPMLDDGPDFMSYTRVRGDHSFLEKVCRL</sequence>
<evidence type="ECO:0000313" key="1">
    <source>
        <dbReference type="EMBL" id="KAF5825208.1"/>
    </source>
</evidence>
<reference evidence="1" key="1">
    <citation type="submission" date="2017-08" db="EMBL/GenBank/DDBJ databases">
        <authorList>
            <person name="Polle J.E."/>
            <person name="Barry K."/>
            <person name="Cushman J."/>
            <person name="Schmutz J."/>
            <person name="Tran D."/>
            <person name="Hathwaick L.T."/>
            <person name="Yim W.C."/>
            <person name="Jenkins J."/>
            <person name="Mckie-Krisberg Z.M."/>
            <person name="Prochnik S."/>
            <person name="Lindquist E."/>
            <person name="Dockter R.B."/>
            <person name="Adam C."/>
            <person name="Molina H."/>
            <person name="Bunkerborg J."/>
            <person name="Jin E."/>
            <person name="Buchheim M."/>
            <person name="Magnuson J."/>
        </authorList>
    </citation>
    <scope>NUCLEOTIDE SEQUENCE</scope>
    <source>
        <strain evidence="1">CCAP 19/18</strain>
    </source>
</reference>
<dbReference type="EMBL" id="MU074848">
    <property type="protein sequence ID" value="KAF5825208.1"/>
    <property type="molecule type" value="Genomic_DNA"/>
</dbReference>
<protein>
    <recommendedName>
        <fullName evidence="3">Encoded protein</fullName>
    </recommendedName>
</protein>
<name>A0ABQ7FQX4_DUNSA</name>
<gene>
    <name evidence="1" type="ORF">DUNSADRAFT_13659</name>
</gene>
<organism evidence="1 2">
    <name type="scientific">Dunaliella salina</name>
    <name type="common">Green alga</name>
    <name type="synonym">Protococcus salinus</name>
    <dbReference type="NCBI Taxonomy" id="3046"/>
    <lineage>
        <taxon>Eukaryota</taxon>
        <taxon>Viridiplantae</taxon>
        <taxon>Chlorophyta</taxon>
        <taxon>core chlorophytes</taxon>
        <taxon>Chlorophyceae</taxon>
        <taxon>CS clade</taxon>
        <taxon>Chlamydomonadales</taxon>
        <taxon>Dunaliellaceae</taxon>
        <taxon>Dunaliella</taxon>
    </lineage>
</organism>
<evidence type="ECO:0008006" key="3">
    <source>
        <dbReference type="Google" id="ProtNLM"/>
    </source>
</evidence>
<proteinExistence type="predicted"/>
<evidence type="ECO:0000313" key="2">
    <source>
        <dbReference type="Proteomes" id="UP000815325"/>
    </source>
</evidence>
<comment type="caution">
    <text evidence="1">The sequence shown here is derived from an EMBL/GenBank/DDBJ whole genome shotgun (WGS) entry which is preliminary data.</text>
</comment>
<keyword evidence="2" id="KW-1185">Reference proteome</keyword>
<accession>A0ABQ7FQX4</accession>